<dbReference type="InterPro" id="IPR013819">
    <property type="entry name" value="LipOase_C"/>
</dbReference>
<reference evidence="1" key="1">
    <citation type="submission" date="2020-04" db="EMBL/GenBank/DDBJ databases">
        <authorList>
            <person name="Alioto T."/>
            <person name="Alioto T."/>
            <person name="Gomez Garrido J."/>
        </authorList>
    </citation>
    <scope>NUCLEOTIDE SEQUENCE</scope>
    <source>
        <strain evidence="1">A484AB</strain>
    </source>
</reference>
<dbReference type="Gene3D" id="1.20.245.10">
    <property type="entry name" value="Lipoxygenase-1, Domain 5"/>
    <property type="match status" value="1"/>
</dbReference>
<dbReference type="EMBL" id="CACRXK020022888">
    <property type="protein sequence ID" value="CAB4037259.1"/>
    <property type="molecule type" value="Genomic_DNA"/>
</dbReference>
<dbReference type="GO" id="GO:0016702">
    <property type="term" value="F:oxidoreductase activity, acting on single donors with incorporation of molecular oxygen, incorporation of two atoms of oxygen"/>
    <property type="evidence" value="ECO:0007669"/>
    <property type="project" value="InterPro"/>
</dbReference>
<organism evidence="1 2">
    <name type="scientific">Paramuricea clavata</name>
    <name type="common">Red gorgonian</name>
    <name type="synonym">Violescent sea-whip</name>
    <dbReference type="NCBI Taxonomy" id="317549"/>
    <lineage>
        <taxon>Eukaryota</taxon>
        <taxon>Metazoa</taxon>
        <taxon>Cnidaria</taxon>
        <taxon>Anthozoa</taxon>
        <taxon>Octocorallia</taxon>
        <taxon>Malacalcyonacea</taxon>
        <taxon>Plexauridae</taxon>
        <taxon>Paramuricea</taxon>
    </lineage>
</organism>
<dbReference type="AlphaFoldDB" id="A0A7D9LRQ1"/>
<accession>A0A7D9LRQ1</accession>
<sequence>FASWKMNVDGWLPRDLKKRGVADKDALPYYPYRDDALLLHKAIKSYVKEIVNAYYDTTEKLTNDYEIQNWANSLVDEEELGLKGVPGNGKFTTTKHLTKVLTSIIFMGSVGHAAANFSQYDDYAFPANYPAFLRGNPPEDKLPKIWTADVSDEEVLQHLPKKDMTLSIAAITKLLSDRGTNNLGCFEKKYMFDPIGEAAHSRFLTKLEEISDIIAKRNETRPEKYPYLDPKEVPNAISI</sequence>
<dbReference type="InterPro" id="IPR000907">
    <property type="entry name" value="LipOase"/>
</dbReference>
<dbReference type="GO" id="GO:0046872">
    <property type="term" value="F:metal ion binding"/>
    <property type="evidence" value="ECO:0007669"/>
    <property type="project" value="InterPro"/>
</dbReference>
<gene>
    <name evidence="1" type="ORF">PACLA_8A024577</name>
</gene>
<proteinExistence type="predicted"/>
<dbReference type="Proteomes" id="UP001152795">
    <property type="component" value="Unassembled WGS sequence"/>
</dbReference>
<protein>
    <submittedName>
        <fullName evidence="1">Arachidonate 5-lipoxygenase-like</fullName>
    </submittedName>
</protein>
<evidence type="ECO:0000313" key="1">
    <source>
        <dbReference type="EMBL" id="CAB4037259.1"/>
    </source>
</evidence>
<feature type="non-terminal residue" evidence="1">
    <location>
        <position position="239"/>
    </location>
</feature>
<dbReference type="PROSITE" id="PS51393">
    <property type="entry name" value="LIPOXYGENASE_3"/>
    <property type="match status" value="1"/>
</dbReference>
<name>A0A7D9LRQ1_PARCT</name>
<evidence type="ECO:0000313" key="2">
    <source>
        <dbReference type="Proteomes" id="UP001152795"/>
    </source>
</evidence>
<comment type="caution">
    <text evidence="1">The sequence shown here is derived from an EMBL/GenBank/DDBJ whole genome shotgun (WGS) entry which is preliminary data.</text>
</comment>
<dbReference type="PANTHER" id="PTHR11771">
    <property type="entry name" value="LIPOXYGENASE"/>
    <property type="match status" value="1"/>
</dbReference>
<dbReference type="Pfam" id="PF00305">
    <property type="entry name" value="Lipoxygenase"/>
    <property type="match status" value="1"/>
</dbReference>
<keyword evidence="2" id="KW-1185">Reference proteome</keyword>
<dbReference type="GO" id="GO:0034440">
    <property type="term" value="P:lipid oxidation"/>
    <property type="evidence" value="ECO:0007669"/>
    <property type="project" value="InterPro"/>
</dbReference>
<dbReference type="OrthoDB" id="407298at2759"/>
<dbReference type="SUPFAM" id="SSF48484">
    <property type="entry name" value="Lipoxigenase"/>
    <property type="match status" value="1"/>
</dbReference>
<dbReference type="InterPro" id="IPR036226">
    <property type="entry name" value="LipOase_C_sf"/>
</dbReference>